<dbReference type="PROSITE" id="PS01192">
    <property type="entry name" value="HMG_COA_REDUCTASE_3"/>
    <property type="match status" value="1"/>
</dbReference>
<dbReference type="InterPro" id="IPR023074">
    <property type="entry name" value="HMG_CoA_Rdtase_cat_sf"/>
</dbReference>
<evidence type="ECO:0000259" key="10">
    <source>
        <dbReference type="Pfam" id="PF00288"/>
    </source>
</evidence>
<dbReference type="SUPFAM" id="SSF55035">
    <property type="entry name" value="NAD-binding domain of HMG-CoA reductase"/>
    <property type="match status" value="1"/>
</dbReference>
<dbReference type="InterPro" id="IPR006205">
    <property type="entry name" value="Mev_gal_kin"/>
</dbReference>
<evidence type="ECO:0000256" key="8">
    <source>
        <dbReference type="ARBA" id="ARBA00029438"/>
    </source>
</evidence>
<dbReference type="InterPro" id="IPR023076">
    <property type="entry name" value="HMG_CoA_Rdtase_CS"/>
</dbReference>
<feature type="domain" description="GHMP kinase N-terminal" evidence="10">
    <location>
        <begin position="535"/>
        <end position="614"/>
    </location>
</feature>
<dbReference type="Gene3D" id="3.30.70.890">
    <property type="entry name" value="GHMP kinase, C-terminal domain"/>
    <property type="match status" value="1"/>
</dbReference>
<reference evidence="12 13" key="1">
    <citation type="submission" date="2013-03" db="EMBL/GenBank/DDBJ databases">
        <title>Salinisphaera hydrothermalis C41B8 Genome Sequencing.</title>
        <authorList>
            <person name="Li C."/>
            <person name="Lai Q."/>
            <person name="Shao Z."/>
        </authorList>
    </citation>
    <scope>NUCLEOTIDE SEQUENCE [LARGE SCALE GENOMIC DNA]</scope>
    <source>
        <strain evidence="12 13">C41B8</strain>
    </source>
</reference>
<evidence type="ECO:0000313" key="13">
    <source>
        <dbReference type="Proteomes" id="UP000028302"/>
    </source>
</evidence>
<keyword evidence="4" id="KW-0418">Kinase</keyword>
<dbReference type="Pfam" id="PF00288">
    <property type="entry name" value="GHMP_kinases_N"/>
    <property type="match status" value="1"/>
</dbReference>
<dbReference type="InterPro" id="IPR002202">
    <property type="entry name" value="HMG_CoA_Rdtase"/>
</dbReference>
<dbReference type="EC" id="1.1.1.88" evidence="9"/>
<keyword evidence="3" id="KW-0547">Nucleotide-binding</keyword>
<sequence>MSVSSTIRREGSFRMSHSRIPQFYKFSVADRLRALLERDVISETEYDMLVDGTHLLDADKADRLIENVIGAFGLPMGLGLNFQINDRDYLIPMVVEEPSIIAAVSSAAKLVRRAGGFTSRAERPMLIGQIQVVNVPHAAHAKQAILQAREEILNLANSLHPNMVARGGGARDIEVLTHGATAEHGEMLVVHLVVDTRDAMGANLVNTMCEGAAPLIEKISGGEVFLRILSNLTDRALVRARCVIPPSLLEAGEYSGTEVRDGIILANEFAEMDPYRATTHNKGIMNGIDAVAIATGNDWRAIEAAAHAYAARTGRYRSLTRWTADDDGNLVGELELPLKVGTVGGQVESNQAVKIAHRVLGIDSAAELAEIMCAVGLAQNFAAIKALSTHGIQRGHMTLHARSVAMAAGATEDQFDEVVDRLIAGGDIKVWRAREILAELGENRSKAARSTTRSAEPEVIGHGDAVGDMGYGKIIVLGEHSVVYGRHAIAAPIPLNVRAEVRPQPEQIDLLIPRWGVEMRFSEPEGKISSLHESITLIAERLGVADRGMRIDVFPRVPRANGLGASAALAVAVIRAMARCFDIKMSEREISNLAFDVEKIAHGTPSGIDNTLATFGRPILFRKDNPTARPEIRDLATARPIPVVIGLSGVATLTAQTVGNVRAAWQKSPSRYEAIFDQIDGLALAGVDALARGDIAELGDLMNIDHGLLNALQVSSWEIEELVEIARTHGALGAKLTGGGGGGAMIAVAEADKIQDVASAMRVAGYNSFITEIRS</sequence>
<name>A0A084IK52_SALHC</name>
<dbReference type="InterPro" id="IPR036554">
    <property type="entry name" value="GHMP_kinase_C_sf"/>
</dbReference>
<dbReference type="InterPro" id="IPR014721">
    <property type="entry name" value="Ribsml_uS5_D2-typ_fold_subgr"/>
</dbReference>
<dbReference type="PROSITE" id="PS50065">
    <property type="entry name" value="HMG_COA_REDUCTASE_4"/>
    <property type="match status" value="1"/>
</dbReference>
<evidence type="ECO:0000256" key="5">
    <source>
        <dbReference type="ARBA" id="ARBA00022840"/>
    </source>
</evidence>
<dbReference type="Pfam" id="PF08544">
    <property type="entry name" value="GHMP_kinases_C"/>
    <property type="match status" value="1"/>
</dbReference>
<keyword evidence="13" id="KW-1185">Reference proteome</keyword>
<dbReference type="Gene3D" id="1.10.8.660">
    <property type="match status" value="1"/>
</dbReference>
<dbReference type="InterPro" id="IPR020568">
    <property type="entry name" value="Ribosomal_Su5_D2-typ_SF"/>
</dbReference>
<keyword evidence="5" id="KW-0067">ATP-binding</keyword>
<dbReference type="AlphaFoldDB" id="A0A084IK52"/>
<dbReference type="GO" id="GO:0140643">
    <property type="term" value="F:hydroxymethylglutaryl-CoA reductase (NADH) activity"/>
    <property type="evidence" value="ECO:0007669"/>
    <property type="project" value="UniProtKB-EC"/>
</dbReference>
<feature type="domain" description="GHMP kinase C-terminal" evidence="11">
    <location>
        <begin position="688"/>
        <end position="762"/>
    </location>
</feature>
<organism evidence="12 13">
    <name type="scientific">Salinisphaera hydrothermalis (strain C41B8)</name>
    <dbReference type="NCBI Taxonomy" id="1304275"/>
    <lineage>
        <taxon>Bacteria</taxon>
        <taxon>Pseudomonadati</taxon>
        <taxon>Pseudomonadota</taxon>
        <taxon>Gammaproteobacteria</taxon>
        <taxon>Salinisphaerales</taxon>
        <taxon>Salinisphaeraceae</taxon>
        <taxon>Salinisphaera</taxon>
    </lineage>
</organism>
<protein>
    <recommendedName>
        <fullName evidence="9">3-hydroxy-3-methylglutaryl coenzyme A reductase</fullName>
        <shortName evidence="9">HMG-CoA reductase</shortName>
        <ecNumber evidence="9">1.1.1.88</ecNumber>
    </recommendedName>
</protein>
<gene>
    <name evidence="12" type="ORF">C41B8_11568</name>
</gene>
<evidence type="ECO:0000256" key="4">
    <source>
        <dbReference type="ARBA" id="ARBA00022777"/>
    </source>
</evidence>
<dbReference type="InterPro" id="IPR013750">
    <property type="entry name" value="GHMP_kinase_C_dom"/>
</dbReference>
<dbReference type="GO" id="GO:0004496">
    <property type="term" value="F:mevalonate kinase activity"/>
    <property type="evidence" value="ECO:0007669"/>
    <property type="project" value="InterPro"/>
</dbReference>
<dbReference type="GO" id="GO:0005524">
    <property type="term" value="F:ATP binding"/>
    <property type="evidence" value="ECO:0007669"/>
    <property type="project" value="UniProtKB-KW"/>
</dbReference>
<dbReference type="CDD" id="cd00644">
    <property type="entry name" value="HMG-CoA_reductase_classII"/>
    <property type="match status" value="1"/>
</dbReference>
<dbReference type="eggNOG" id="COG1257">
    <property type="taxonomic scope" value="Bacteria"/>
</dbReference>
<dbReference type="PRINTS" id="PR00959">
    <property type="entry name" value="MEVGALKINASE"/>
</dbReference>
<dbReference type="InterPro" id="IPR009023">
    <property type="entry name" value="HMG_CoA_Rdtase_NAD(P)-bd_sf"/>
</dbReference>
<dbReference type="Pfam" id="PF00368">
    <property type="entry name" value="HMG-CoA_red"/>
    <property type="match status" value="1"/>
</dbReference>
<accession>A0A084IK52</accession>
<evidence type="ECO:0000256" key="1">
    <source>
        <dbReference type="ARBA" id="ARBA00007661"/>
    </source>
</evidence>
<dbReference type="eggNOG" id="COG1577">
    <property type="taxonomic scope" value="Bacteria"/>
</dbReference>
<dbReference type="STRING" id="1304275.C41B8_11568"/>
<proteinExistence type="inferred from homology"/>
<dbReference type="GO" id="GO:0005737">
    <property type="term" value="C:cytoplasm"/>
    <property type="evidence" value="ECO:0007669"/>
    <property type="project" value="InterPro"/>
</dbReference>
<comment type="catalytic activity">
    <reaction evidence="9">
        <text>(R)-mevalonate + 2 NAD(+) + CoA = (3S)-3-hydroxy-3-methylglutaryl-CoA + 2 NADH + 2 H(+)</text>
        <dbReference type="Rhea" id="RHEA:14833"/>
        <dbReference type="ChEBI" id="CHEBI:15378"/>
        <dbReference type="ChEBI" id="CHEBI:36464"/>
        <dbReference type="ChEBI" id="CHEBI:43074"/>
        <dbReference type="ChEBI" id="CHEBI:57287"/>
        <dbReference type="ChEBI" id="CHEBI:57540"/>
        <dbReference type="ChEBI" id="CHEBI:57945"/>
        <dbReference type="EC" id="1.1.1.88"/>
    </reaction>
</comment>
<dbReference type="InterPro" id="IPR006204">
    <property type="entry name" value="GHMP_kinase_N_dom"/>
</dbReference>
<comment type="similarity">
    <text evidence="1 9">Belongs to the HMG-CoA reductase family.</text>
</comment>
<evidence type="ECO:0000256" key="2">
    <source>
        <dbReference type="ARBA" id="ARBA00022516"/>
    </source>
</evidence>
<keyword evidence="4" id="KW-0808">Transferase</keyword>
<evidence type="ECO:0000256" key="6">
    <source>
        <dbReference type="ARBA" id="ARBA00023002"/>
    </source>
</evidence>
<comment type="caution">
    <text evidence="12">The sequence shown here is derived from an EMBL/GenBank/DDBJ whole genome shotgun (WGS) entry which is preliminary data.</text>
</comment>
<evidence type="ECO:0000256" key="7">
    <source>
        <dbReference type="ARBA" id="ARBA00023098"/>
    </source>
</evidence>
<evidence type="ECO:0000256" key="9">
    <source>
        <dbReference type="RuleBase" id="RU361219"/>
    </source>
</evidence>
<dbReference type="GO" id="GO:0004420">
    <property type="term" value="F:hydroxymethylglutaryl-CoA reductase (NADPH) activity"/>
    <property type="evidence" value="ECO:0007669"/>
    <property type="project" value="InterPro"/>
</dbReference>
<dbReference type="Proteomes" id="UP000028302">
    <property type="component" value="Unassembled WGS sequence"/>
</dbReference>
<comment type="pathway">
    <text evidence="9">Metabolic intermediate metabolism; (R)-mevalonate degradation; (S)-3-hydroxy-3-methylglutaryl-CoA from (R)-mevalonate: step 1/1.</text>
</comment>
<dbReference type="InterPro" id="IPR009029">
    <property type="entry name" value="HMG_CoA_Rdtase_sub-bd_dom_sf"/>
</dbReference>
<dbReference type="PANTHER" id="PTHR10572:SF24">
    <property type="entry name" value="3-HYDROXY-3-METHYLGLUTARYL-COENZYME A REDUCTASE"/>
    <property type="match status" value="1"/>
</dbReference>
<dbReference type="SUPFAM" id="SSF55060">
    <property type="entry name" value="GHMP Kinase, C-terminal domain"/>
    <property type="match status" value="1"/>
</dbReference>
<dbReference type="EMBL" id="APNK01000017">
    <property type="protein sequence ID" value="KEZ77086.1"/>
    <property type="molecule type" value="Genomic_DNA"/>
</dbReference>
<dbReference type="UniPathway" id="UPA00057">
    <property type="reaction ID" value="UER00098"/>
</dbReference>
<keyword evidence="7" id="KW-0443">Lipid metabolism</keyword>
<dbReference type="SUPFAM" id="SSF56542">
    <property type="entry name" value="Substrate-binding domain of HMG-CoA reductase"/>
    <property type="match status" value="1"/>
</dbReference>
<dbReference type="PROSITE" id="PS00066">
    <property type="entry name" value="HMG_COA_REDUCTASE_1"/>
    <property type="match status" value="1"/>
</dbReference>
<dbReference type="GO" id="GO:0019287">
    <property type="term" value="P:isopentenyl diphosphate biosynthetic process, mevalonate pathway"/>
    <property type="evidence" value="ECO:0007669"/>
    <property type="project" value="UniProtKB-UniPathway"/>
</dbReference>
<comment type="pathway">
    <text evidence="8">Isoprenoid biosynthesis; isopentenyl diphosphate biosynthesis via mevalonate pathway; isopentenyl diphosphate from (R)-mevalonate: step 1/3.</text>
</comment>
<keyword evidence="6 9" id="KW-0560">Oxidoreductase</keyword>
<dbReference type="NCBIfam" id="TIGR00532">
    <property type="entry name" value="HMG_CoA_R_NAD"/>
    <property type="match status" value="1"/>
</dbReference>
<dbReference type="PANTHER" id="PTHR10572">
    <property type="entry name" value="3-HYDROXY-3-METHYLGLUTARYL-COENZYME A REDUCTASE"/>
    <property type="match status" value="1"/>
</dbReference>
<keyword evidence="2" id="KW-0444">Lipid biosynthesis</keyword>
<dbReference type="Gene3D" id="3.90.770.10">
    <property type="entry name" value="3-hydroxy-3-methylglutaryl-coenzyme A Reductase, Chain A, domain 2"/>
    <property type="match status" value="2"/>
</dbReference>
<evidence type="ECO:0000259" key="11">
    <source>
        <dbReference type="Pfam" id="PF08544"/>
    </source>
</evidence>
<dbReference type="SUPFAM" id="SSF54211">
    <property type="entry name" value="Ribosomal protein S5 domain 2-like"/>
    <property type="match status" value="1"/>
</dbReference>
<dbReference type="Gene3D" id="3.30.230.10">
    <property type="match status" value="1"/>
</dbReference>
<evidence type="ECO:0000313" key="12">
    <source>
        <dbReference type="EMBL" id="KEZ77086.1"/>
    </source>
</evidence>
<dbReference type="UniPathway" id="UPA00257">
    <property type="reaction ID" value="UER00367"/>
</dbReference>
<dbReference type="NCBIfam" id="TIGR00549">
    <property type="entry name" value="mevalon_kin"/>
    <property type="match status" value="1"/>
</dbReference>
<dbReference type="PATRIC" id="fig|1304275.5.peg.2357"/>
<dbReference type="GO" id="GO:0015936">
    <property type="term" value="P:coenzyme A metabolic process"/>
    <property type="evidence" value="ECO:0007669"/>
    <property type="project" value="InterPro"/>
</dbReference>
<dbReference type="InterPro" id="IPR004553">
    <property type="entry name" value="HMG_CoA_Rdtase_bac-typ"/>
</dbReference>
<keyword evidence="9" id="KW-0520">NAD</keyword>
<evidence type="ECO:0000256" key="3">
    <source>
        <dbReference type="ARBA" id="ARBA00022741"/>
    </source>
</evidence>